<comment type="caution">
    <text evidence="1">The sequence shown here is derived from an EMBL/GenBank/DDBJ whole genome shotgun (WGS) entry which is preliminary data.</text>
</comment>
<protein>
    <submittedName>
        <fullName evidence="1">Uncharacterized protein</fullName>
    </submittedName>
</protein>
<keyword evidence="2" id="KW-1185">Reference proteome</keyword>
<name>A0A1E7WVV4_9BURK</name>
<proteinExistence type="predicted"/>
<organism evidence="1 2">
    <name type="scientific">Duganella phyllosphaerae</name>
    <dbReference type="NCBI Taxonomy" id="762836"/>
    <lineage>
        <taxon>Bacteria</taxon>
        <taxon>Pseudomonadati</taxon>
        <taxon>Pseudomonadota</taxon>
        <taxon>Betaproteobacteria</taxon>
        <taxon>Burkholderiales</taxon>
        <taxon>Oxalobacteraceae</taxon>
        <taxon>Telluria group</taxon>
        <taxon>Duganella</taxon>
    </lineage>
</organism>
<dbReference type="OrthoDB" id="9180947at2"/>
<dbReference type="RefSeq" id="WP_070247397.1">
    <property type="nucleotide sequence ID" value="NZ_LROM01000071.1"/>
</dbReference>
<accession>A0A1E7WVV4</accession>
<reference evidence="2" key="1">
    <citation type="journal article" date="2016" name="Front. Microbiol.">
        <title>Molecular Keys to the Janthinobacterium and Duganella spp. Interaction with the Plant Pathogen Fusarium graminearum.</title>
        <authorList>
            <person name="Haack F.S."/>
            <person name="Poehlein A."/>
            <person name="Kroger C."/>
            <person name="Voigt C.A."/>
            <person name="Piepenbring M."/>
            <person name="Bode H.B."/>
            <person name="Daniel R."/>
            <person name="Schafer W."/>
            <person name="Streit W.R."/>
        </authorList>
    </citation>
    <scope>NUCLEOTIDE SEQUENCE [LARGE SCALE GENOMIC DNA]</scope>
    <source>
        <strain evidence="2">T54</strain>
    </source>
</reference>
<evidence type="ECO:0000313" key="1">
    <source>
        <dbReference type="EMBL" id="OFA03874.1"/>
    </source>
</evidence>
<dbReference type="AlphaFoldDB" id="A0A1E7WVV4"/>
<gene>
    <name evidence="1" type="ORF">DUPY_16890</name>
</gene>
<sequence>MREFPPIDRAAEAAASQTLFFTDGEFDGRPHRVSRFNYLAFLSLTGSAAQQEVDKIRSFLGAQLGGQLETDIVHLLGSLNWRYHNIACIALAAGFTSPRTIEALWQRIRAGSWTAPQLVATAAYIDAGFQERAADALARHATYYKSLVALAALAAGSDSDSDSDIVAEAKAVDRDDSGAIAIGWLHNLRQALG</sequence>
<dbReference type="Proteomes" id="UP000175989">
    <property type="component" value="Unassembled WGS sequence"/>
</dbReference>
<dbReference type="EMBL" id="LROM01000071">
    <property type="protein sequence ID" value="OFA03874.1"/>
    <property type="molecule type" value="Genomic_DNA"/>
</dbReference>
<evidence type="ECO:0000313" key="2">
    <source>
        <dbReference type="Proteomes" id="UP000175989"/>
    </source>
</evidence>